<dbReference type="Proteomes" id="UP000255066">
    <property type="component" value="Unassembled WGS sequence"/>
</dbReference>
<evidence type="ECO:0000313" key="3">
    <source>
        <dbReference type="EMBL" id="STX60971.1"/>
    </source>
</evidence>
<accession>A0A378JZP2</accession>
<dbReference type="Proteomes" id="UP000054735">
    <property type="component" value="Unassembled WGS sequence"/>
</dbReference>
<reference evidence="2 4" key="1">
    <citation type="submission" date="2015-11" db="EMBL/GenBank/DDBJ databases">
        <title>Genomic analysis of 38 Legionella species identifies large and diverse effector repertoires.</title>
        <authorList>
            <person name="Burstein D."/>
            <person name="Amaro F."/>
            <person name="Zusman T."/>
            <person name="Lifshitz Z."/>
            <person name="Cohen O."/>
            <person name="Gilbert J.A."/>
            <person name="Pupko T."/>
            <person name="Shuman H.A."/>
            <person name="Segal G."/>
        </authorList>
    </citation>
    <scope>NUCLEOTIDE SEQUENCE [LARGE SCALE GENOMIC DNA]</scope>
    <source>
        <strain evidence="2 4">CDC#1407-AL-14</strain>
    </source>
</reference>
<reference evidence="3 5" key="2">
    <citation type="submission" date="2018-06" db="EMBL/GenBank/DDBJ databases">
        <authorList>
            <consortium name="Pathogen Informatics"/>
            <person name="Doyle S."/>
        </authorList>
    </citation>
    <scope>NUCLEOTIDE SEQUENCE [LARGE SCALE GENOMIC DNA]</scope>
    <source>
        <strain evidence="3 5">NCTC12437</strain>
    </source>
</reference>
<protein>
    <submittedName>
        <fullName evidence="3">Uncharacterized protein</fullName>
    </submittedName>
</protein>
<dbReference type="AlphaFoldDB" id="A0A378JZP2"/>
<keyword evidence="4" id="KW-1185">Reference proteome</keyword>
<dbReference type="EMBL" id="UGNW01000002">
    <property type="protein sequence ID" value="STX60971.1"/>
    <property type="molecule type" value="Genomic_DNA"/>
</dbReference>
<gene>
    <name evidence="2" type="ORF">Lbir_1743</name>
    <name evidence="3" type="ORF">NCTC12437_03265</name>
</gene>
<name>A0A378JZP2_9GAMM</name>
<keyword evidence="1" id="KW-1133">Transmembrane helix</keyword>
<evidence type="ECO:0000313" key="5">
    <source>
        <dbReference type="Proteomes" id="UP000255066"/>
    </source>
</evidence>
<proteinExistence type="predicted"/>
<keyword evidence="1" id="KW-0472">Membrane</keyword>
<evidence type="ECO:0000256" key="1">
    <source>
        <dbReference type="SAM" id="Phobius"/>
    </source>
</evidence>
<feature type="transmembrane region" description="Helical" evidence="1">
    <location>
        <begin position="6"/>
        <end position="26"/>
    </location>
</feature>
<organism evidence="3 5">
    <name type="scientific">Legionella birminghamensis</name>
    <dbReference type="NCBI Taxonomy" id="28083"/>
    <lineage>
        <taxon>Bacteria</taxon>
        <taxon>Pseudomonadati</taxon>
        <taxon>Pseudomonadota</taxon>
        <taxon>Gammaproteobacteria</taxon>
        <taxon>Legionellales</taxon>
        <taxon>Legionellaceae</taxon>
        <taxon>Legionella</taxon>
    </lineage>
</organism>
<evidence type="ECO:0000313" key="2">
    <source>
        <dbReference type="EMBL" id="KTC71405.1"/>
    </source>
</evidence>
<sequence>MGAFEIVAVIYLLGILINLRITRIVLKGFRQWKEETQFALFAKRPGFKSYLIRKIILWPLYFITEKSPLRPSAPELAP</sequence>
<evidence type="ECO:0000313" key="4">
    <source>
        <dbReference type="Proteomes" id="UP000054735"/>
    </source>
</evidence>
<dbReference type="EMBL" id="LNXT01000023">
    <property type="protein sequence ID" value="KTC71405.1"/>
    <property type="molecule type" value="Genomic_DNA"/>
</dbReference>
<keyword evidence="1" id="KW-0812">Transmembrane</keyword>